<evidence type="ECO:0000313" key="4">
    <source>
        <dbReference type="Proteomes" id="UP000694888"/>
    </source>
</evidence>
<name>A0ABM0JWF9_APLCA</name>
<evidence type="ECO:0000259" key="3">
    <source>
        <dbReference type="Pfam" id="PF13359"/>
    </source>
</evidence>
<evidence type="ECO:0000256" key="1">
    <source>
        <dbReference type="ARBA" id="ARBA00001968"/>
    </source>
</evidence>
<keyword evidence="4" id="KW-1185">Reference proteome</keyword>
<organism evidence="4 5">
    <name type="scientific">Aplysia californica</name>
    <name type="common">California sea hare</name>
    <dbReference type="NCBI Taxonomy" id="6500"/>
    <lineage>
        <taxon>Eukaryota</taxon>
        <taxon>Metazoa</taxon>
        <taxon>Spiralia</taxon>
        <taxon>Lophotrochozoa</taxon>
        <taxon>Mollusca</taxon>
        <taxon>Gastropoda</taxon>
        <taxon>Heterobranchia</taxon>
        <taxon>Euthyneura</taxon>
        <taxon>Tectipleura</taxon>
        <taxon>Aplysiida</taxon>
        <taxon>Aplysioidea</taxon>
        <taxon>Aplysiidae</taxon>
        <taxon>Aplysia</taxon>
    </lineage>
</organism>
<dbReference type="Proteomes" id="UP000694888">
    <property type="component" value="Unplaced"/>
</dbReference>
<feature type="domain" description="DDE Tnp4" evidence="3">
    <location>
        <begin position="28"/>
        <end position="100"/>
    </location>
</feature>
<dbReference type="RefSeq" id="XP_005103135.1">
    <property type="nucleotide sequence ID" value="XM_005103078.1"/>
</dbReference>
<keyword evidence="2" id="KW-0479">Metal-binding</keyword>
<sequence length="106" mass="11884">MKRILVANTTQLPGTAPPLPGSDIVLPYFLIGDSAYPLQRIGSNLTYERRIFSYRHSRARRCIECAFGVLASKWRVLKTAIEAKLETAEMIVLASVALHNAIIWNK</sequence>
<evidence type="ECO:0000256" key="2">
    <source>
        <dbReference type="ARBA" id="ARBA00022723"/>
    </source>
</evidence>
<dbReference type="GeneID" id="101845256"/>
<accession>A0ABM0JWF9</accession>
<comment type="cofactor">
    <cofactor evidence="1">
        <name>a divalent metal cation</name>
        <dbReference type="ChEBI" id="CHEBI:60240"/>
    </cofactor>
</comment>
<dbReference type="Pfam" id="PF13359">
    <property type="entry name" value="DDE_Tnp_4"/>
    <property type="match status" value="1"/>
</dbReference>
<reference evidence="5" key="1">
    <citation type="submission" date="2025-08" db="UniProtKB">
        <authorList>
            <consortium name="RefSeq"/>
        </authorList>
    </citation>
    <scope>IDENTIFICATION</scope>
</reference>
<gene>
    <name evidence="5" type="primary">LOC101845256</name>
</gene>
<protein>
    <submittedName>
        <fullName evidence="5">Uncharacterized protein LOC101845256</fullName>
    </submittedName>
</protein>
<dbReference type="InterPro" id="IPR027806">
    <property type="entry name" value="HARBI1_dom"/>
</dbReference>
<evidence type="ECO:0000313" key="5">
    <source>
        <dbReference type="RefSeq" id="XP_005103135.1"/>
    </source>
</evidence>
<proteinExistence type="predicted"/>